<reference evidence="1 2" key="1">
    <citation type="submission" date="2014-02" db="EMBL/GenBank/DDBJ databases">
        <title>Comparative genomics and transcriptomics to identify genetic mechanisms underlying the emergence of carbapenem resistant Acinetobacter baumannii (CRAb).</title>
        <authorList>
            <person name="Harris A.D."/>
            <person name="Johnson K.J."/>
            <person name="George J."/>
            <person name="Shefchek K."/>
            <person name="Daugherty S.C."/>
            <person name="Parankush S."/>
            <person name="Sadzewicz L."/>
            <person name="Tallon L."/>
            <person name="Sengamalay N."/>
            <person name="Hazen T.H."/>
            <person name="Rasko D.A."/>
        </authorList>
    </citation>
    <scope>NUCLEOTIDE SEQUENCE [LARGE SCALE GENOMIC DNA]</scope>
    <source>
        <strain evidence="1 2">1462234</strain>
    </source>
</reference>
<dbReference type="Proteomes" id="UP000020865">
    <property type="component" value="Unassembled WGS sequence"/>
</dbReference>
<evidence type="ECO:0000313" key="2">
    <source>
        <dbReference type="Proteomes" id="UP000020865"/>
    </source>
</evidence>
<accession>A0A9P3CXK7</accession>
<protein>
    <submittedName>
        <fullName evidence="1">Uncharacterized protein</fullName>
    </submittedName>
</protein>
<evidence type="ECO:0000313" key="1">
    <source>
        <dbReference type="EMBL" id="EXB65892.1"/>
    </source>
</evidence>
<gene>
    <name evidence="1" type="ORF">J545_0041</name>
</gene>
<sequence length="37" mass="4204">MTHFHLPSIKLIAASTEQPGEQSKLECRAFAILQYPF</sequence>
<organism evidence="1 2">
    <name type="scientific">Acinetobacter baumannii 1462234</name>
    <dbReference type="NCBI Taxonomy" id="1310646"/>
    <lineage>
        <taxon>Bacteria</taxon>
        <taxon>Pseudomonadati</taxon>
        <taxon>Pseudomonadota</taxon>
        <taxon>Gammaproteobacteria</taxon>
        <taxon>Moraxellales</taxon>
        <taxon>Moraxellaceae</taxon>
        <taxon>Acinetobacter</taxon>
        <taxon>Acinetobacter calcoaceticus/baumannii complex</taxon>
    </lineage>
</organism>
<dbReference type="EMBL" id="JEWR01000001">
    <property type="protein sequence ID" value="EXB65892.1"/>
    <property type="molecule type" value="Genomic_DNA"/>
</dbReference>
<proteinExistence type="predicted"/>
<comment type="caution">
    <text evidence="1">The sequence shown here is derived from an EMBL/GenBank/DDBJ whole genome shotgun (WGS) entry which is preliminary data.</text>
</comment>
<name>A0A9P3CXK7_ACIBA</name>
<dbReference type="AlphaFoldDB" id="A0A9P3CXK7"/>